<comment type="pathway">
    <text evidence="7 8">Carbohydrate degradation; glycolysis; D-glyceraldehyde 3-phosphate from glycerone phosphate: step 1/1.</text>
</comment>
<evidence type="ECO:0000256" key="2">
    <source>
        <dbReference type="ARBA" id="ARBA00007422"/>
    </source>
</evidence>
<comment type="similarity">
    <text evidence="2 7 8">Belongs to the triosephosphate isomerase family.</text>
</comment>
<feature type="active site" description="Proton acceptor" evidence="7">
    <location>
        <position position="185"/>
    </location>
</feature>
<comment type="caution">
    <text evidence="9">The sequence shown here is derived from an EMBL/GenBank/DDBJ whole genome shotgun (WGS) entry which is preliminary data.</text>
</comment>
<evidence type="ECO:0000313" key="9">
    <source>
        <dbReference type="EMBL" id="MCC2615793.1"/>
    </source>
</evidence>
<comment type="function">
    <text evidence="7">Involved in the gluconeogenesis. Catalyzes stereospecifically the conversion of dihydroxyacetone phosphate (DHAP) to D-glyceraldehyde-3-phosphate (G3P).</text>
</comment>
<name>A0ABS8G5K3_9ALTE</name>
<dbReference type="EMBL" id="JAJEWP010000001">
    <property type="protein sequence ID" value="MCC2615793.1"/>
    <property type="molecule type" value="Genomic_DNA"/>
</dbReference>
<dbReference type="GO" id="GO:0004807">
    <property type="term" value="F:triose-phosphate isomerase activity"/>
    <property type="evidence" value="ECO:0007669"/>
    <property type="project" value="UniProtKB-EC"/>
</dbReference>
<reference evidence="9 10" key="1">
    <citation type="submission" date="2021-10" db="EMBL/GenBank/DDBJ databases">
        <title>Draft genome of Aestuariibacter halophilus JC2043.</title>
        <authorList>
            <person name="Emsley S.A."/>
            <person name="Pfannmuller K.M."/>
            <person name="Ushijima B."/>
            <person name="Saw J.H."/>
            <person name="Videau P."/>
        </authorList>
    </citation>
    <scope>NUCLEOTIDE SEQUENCE [LARGE SCALE GENOMIC DNA]</scope>
    <source>
        <strain evidence="9 10">JC2043</strain>
    </source>
</reference>
<sequence length="269" mass="28890">MYNVVRLVNISPAFRWAKDAKVNNKRRPLVAGNWKMNGSAGLAESMRSTFATAQLNKVDVAVCPPFVFLHALADANVALGAQTLSEYENGAHTGEISAQMLKALDCQYVIVGHSERRADQHESNGLVADKVAMALAAEVTPIFCVGEPEDIRDSGNLYEYLAAQIDAVVSHVGIDAFEHMVVAYEPIWAIGTGKTASPEQAQDVHRFIREHLAKNNPAVAQGLRILYGGSVKSSNAAELFGQPDVDGGLIGGASLDPEEFLRICQAADS</sequence>
<dbReference type="PANTHER" id="PTHR21139">
    <property type="entry name" value="TRIOSEPHOSPHATE ISOMERASE"/>
    <property type="match status" value="1"/>
</dbReference>
<evidence type="ECO:0000256" key="6">
    <source>
        <dbReference type="ARBA" id="ARBA00023235"/>
    </source>
</evidence>
<evidence type="ECO:0000313" key="10">
    <source>
        <dbReference type="Proteomes" id="UP001520878"/>
    </source>
</evidence>
<comment type="subcellular location">
    <subcellularLocation>
        <location evidence="7 8">Cytoplasm</location>
    </subcellularLocation>
</comment>
<keyword evidence="6 7" id="KW-0413">Isomerase</keyword>
<keyword evidence="3 7" id="KW-0312">Gluconeogenesis</keyword>
<evidence type="ECO:0000256" key="3">
    <source>
        <dbReference type="ARBA" id="ARBA00022432"/>
    </source>
</evidence>
<dbReference type="EC" id="5.3.1.1" evidence="7 8"/>
<dbReference type="InterPro" id="IPR022896">
    <property type="entry name" value="TrioseP_Isoase_bac/euk"/>
</dbReference>
<dbReference type="InterPro" id="IPR035990">
    <property type="entry name" value="TIM_sf"/>
</dbReference>
<dbReference type="PANTHER" id="PTHR21139:SF42">
    <property type="entry name" value="TRIOSEPHOSPHATE ISOMERASE"/>
    <property type="match status" value="1"/>
</dbReference>
<feature type="binding site" evidence="7">
    <location>
        <position position="191"/>
    </location>
    <ligand>
        <name>substrate</name>
    </ligand>
</feature>
<feature type="active site" description="Electrophile" evidence="7">
    <location>
        <position position="113"/>
    </location>
</feature>
<feature type="binding site" evidence="7">
    <location>
        <begin position="251"/>
        <end position="252"/>
    </location>
    <ligand>
        <name>substrate</name>
    </ligand>
</feature>
<keyword evidence="4 7" id="KW-0963">Cytoplasm</keyword>
<dbReference type="SUPFAM" id="SSF51351">
    <property type="entry name" value="Triosephosphate isomerase (TIM)"/>
    <property type="match status" value="1"/>
</dbReference>
<dbReference type="NCBIfam" id="TIGR00419">
    <property type="entry name" value="tim"/>
    <property type="match status" value="1"/>
</dbReference>
<evidence type="ECO:0000256" key="8">
    <source>
        <dbReference type="RuleBase" id="RU363013"/>
    </source>
</evidence>
<dbReference type="HAMAP" id="MF_00147_B">
    <property type="entry name" value="TIM_B"/>
    <property type="match status" value="1"/>
</dbReference>
<dbReference type="Gene3D" id="3.20.20.70">
    <property type="entry name" value="Aldolase class I"/>
    <property type="match status" value="1"/>
</dbReference>
<protein>
    <recommendedName>
        <fullName evidence="7 8">Triosephosphate isomerase</fullName>
        <shortName evidence="7">TIM</shortName>
        <shortName evidence="7">TPI</shortName>
        <ecNumber evidence="7 8">5.3.1.1</ecNumber>
    </recommendedName>
    <alternativeName>
        <fullName evidence="7">Triose-phosphate isomerase</fullName>
    </alternativeName>
</protein>
<evidence type="ECO:0000256" key="5">
    <source>
        <dbReference type="ARBA" id="ARBA00023152"/>
    </source>
</evidence>
<comment type="subunit">
    <text evidence="7 8">Homodimer.</text>
</comment>
<organism evidence="9 10">
    <name type="scientific">Fluctibacter halophilus</name>
    <dbReference type="NCBI Taxonomy" id="226011"/>
    <lineage>
        <taxon>Bacteria</taxon>
        <taxon>Pseudomonadati</taxon>
        <taxon>Pseudomonadota</taxon>
        <taxon>Gammaproteobacteria</taxon>
        <taxon>Alteromonadales</taxon>
        <taxon>Alteromonadaceae</taxon>
        <taxon>Fluctibacter</taxon>
    </lineage>
</organism>
<dbReference type="Pfam" id="PF00121">
    <property type="entry name" value="TIM"/>
    <property type="match status" value="1"/>
</dbReference>
<dbReference type="PROSITE" id="PS00171">
    <property type="entry name" value="TIM_1"/>
    <property type="match status" value="1"/>
</dbReference>
<evidence type="ECO:0000256" key="7">
    <source>
        <dbReference type="HAMAP-Rule" id="MF_00147"/>
    </source>
</evidence>
<feature type="binding site" evidence="7">
    <location>
        <position position="230"/>
    </location>
    <ligand>
        <name>substrate</name>
    </ligand>
</feature>
<dbReference type="InterPro" id="IPR020861">
    <property type="entry name" value="Triosephosphate_isomerase_AS"/>
</dbReference>
<dbReference type="PROSITE" id="PS51440">
    <property type="entry name" value="TIM_2"/>
    <property type="match status" value="1"/>
</dbReference>
<keyword evidence="5 7" id="KW-0324">Glycolysis</keyword>
<dbReference type="InterPro" id="IPR013785">
    <property type="entry name" value="Aldolase_TIM"/>
</dbReference>
<gene>
    <name evidence="7 9" type="primary">tpiA</name>
    <name evidence="9" type="ORF">LJ739_06040</name>
</gene>
<accession>A0ABS8G5K3</accession>
<dbReference type="InterPro" id="IPR000652">
    <property type="entry name" value="Triosephosphate_isomerase"/>
</dbReference>
<dbReference type="CDD" id="cd00311">
    <property type="entry name" value="TIM"/>
    <property type="match status" value="1"/>
</dbReference>
<comment type="catalytic activity">
    <reaction evidence="7 8">
        <text>D-glyceraldehyde 3-phosphate = dihydroxyacetone phosphate</text>
        <dbReference type="Rhea" id="RHEA:18585"/>
        <dbReference type="ChEBI" id="CHEBI:57642"/>
        <dbReference type="ChEBI" id="CHEBI:59776"/>
        <dbReference type="EC" id="5.3.1.1"/>
    </reaction>
</comment>
<evidence type="ECO:0000256" key="4">
    <source>
        <dbReference type="ARBA" id="ARBA00022490"/>
    </source>
</evidence>
<comment type="pathway">
    <text evidence="7 8">Carbohydrate biosynthesis; gluconeogenesis.</text>
</comment>
<evidence type="ECO:0000256" key="1">
    <source>
        <dbReference type="ARBA" id="ARBA00004939"/>
    </source>
</evidence>
<feature type="binding site" evidence="7">
    <location>
        <begin position="33"/>
        <end position="35"/>
    </location>
    <ligand>
        <name>substrate</name>
    </ligand>
</feature>
<comment type="pathway">
    <text evidence="1">Carbohydrate metabolism; erythritol degradation.</text>
</comment>
<keyword evidence="10" id="KW-1185">Reference proteome</keyword>
<dbReference type="Proteomes" id="UP001520878">
    <property type="component" value="Unassembled WGS sequence"/>
</dbReference>
<proteinExistence type="inferred from homology"/>